<dbReference type="EMBL" id="CALTRL010004377">
    <property type="protein sequence ID" value="CAH7682990.1"/>
    <property type="molecule type" value="Genomic_DNA"/>
</dbReference>
<keyword evidence="9" id="KW-1185">Reference proteome</keyword>
<keyword evidence="1" id="KW-0808">Transferase</keyword>
<dbReference type="Proteomes" id="UP001153365">
    <property type="component" value="Unassembled WGS sequence"/>
</dbReference>
<dbReference type="PANTHER" id="PTHR23063:SF60">
    <property type="entry name" value="LYSOPHOSPHATIDIC ACID:OLEOYL-COA ACYLTRANSFERASE 1"/>
    <property type="match status" value="1"/>
</dbReference>
<evidence type="ECO:0000256" key="3">
    <source>
        <dbReference type="ARBA" id="ARBA00022989"/>
    </source>
</evidence>
<evidence type="ECO:0000256" key="1">
    <source>
        <dbReference type="ARBA" id="ARBA00022679"/>
    </source>
</evidence>
<protein>
    <recommendedName>
        <fullName evidence="10">Phospholipid/glycerol acyltransferase domain-containing protein</fullName>
    </recommendedName>
</protein>
<keyword evidence="3 7" id="KW-1133">Transmembrane helix</keyword>
<evidence type="ECO:0000256" key="7">
    <source>
        <dbReference type="SAM" id="Phobius"/>
    </source>
</evidence>
<dbReference type="AlphaFoldDB" id="A0AAV0B911"/>
<evidence type="ECO:0000313" key="9">
    <source>
        <dbReference type="Proteomes" id="UP001153365"/>
    </source>
</evidence>
<evidence type="ECO:0000256" key="2">
    <source>
        <dbReference type="ARBA" id="ARBA00022692"/>
    </source>
</evidence>
<keyword evidence="6" id="KW-0012">Acyltransferase</keyword>
<reference evidence="8" key="1">
    <citation type="submission" date="2022-06" db="EMBL/GenBank/DDBJ databases">
        <authorList>
            <consortium name="SYNGENTA / RWTH Aachen University"/>
        </authorList>
    </citation>
    <scope>NUCLEOTIDE SEQUENCE</scope>
</reference>
<evidence type="ECO:0000256" key="4">
    <source>
        <dbReference type="ARBA" id="ARBA00023098"/>
    </source>
</evidence>
<name>A0AAV0B911_PHAPC</name>
<accession>A0AAV0B911</accession>
<keyword evidence="2 7" id="KW-0812">Transmembrane</keyword>
<keyword evidence="5 7" id="KW-0472">Membrane</keyword>
<comment type="caution">
    <text evidence="8">The sequence shown here is derived from an EMBL/GenBank/DDBJ whole genome shotgun (WGS) entry which is preliminary data.</text>
</comment>
<feature type="transmembrane region" description="Helical" evidence="7">
    <location>
        <begin position="82"/>
        <end position="100"/>
    </location>
</feature>
<feature type="transmembrane region" description="Helical" evidence="7">
    <location>
        <begin position="37"/>
        <end position="62"/>
    </location>
</feature>
<evidence type="ECO:0000313" key="8">
    <source>
        <dbReference type="EMBL" id="CAH7682990.1"/>
    </source>
</evidence>
<dbReference type="GO" id="GO:0006629">
    <property type="term" value="P:lipid metabolic process"/>
    <property type="evidence" value="ECO:0007669"/>
    <property type="project" value="UniProtKB-KW"/>
</dbReference>
<dbReference type="PANTHER" id="PTHR23063">
    <property type="entry name" value="PHOSPHOLIPID ACYLTRANSFERASE"/>
    <property type="match status" value="1"/>
</dbReference>
<keyword evidence="4" id="KW-0443">Lipid metabolism</keyword>
<evidence type="ECO:0008006" key="10">
    <source>
        <dbReference type="Google" id="ProtNLM"/>
    </source>
</evidence>
<organism evidence="8 9">
    <name type="scientific">Phakopsora pachyrhizi</name>
    <name type="common">Asian soybean rust disease fungus</name>
    <dbReference type="NCBI Taxonomy" id="170000"/>
    <lineage>
        <taxon>Eukaryota</taxon>
        <taxon>Fungi</taxon>
        <taxon>Dikarya</taxon>
        <taxon>Basidiomycota</taxon>
        <taxon>Pucciniomycotina</taxon>
        <taxon>Pucciniomycetes</taxon>
        <taxon>Pucciniales</taxon>
        <taxon>Phakopsoraceae</taxon>
        <taxon>Phakopsora</taxon>
    </lineage>
</organism>
<evidence type="ECO:0000256" key="5">
    <source>
        <dbReference type="ARBA" id="ARBA00023136"/>
    </source>
</evidence>
<gene>
    <name evidence="8" type="ORF">PPACK8108_LOCUS16197</name>
</gene>
<proteinExistence type="predicted"/>
<evidence type="ECO:0000256" key="6">
    <source>
        <dbReference type="ARBA" id="ARBA00023315"/>
    </source>
</evidence>
<sequence>MEKFSTWRDPSTGLAPFVYPLAPLASNLLPDWLKLPLYPIALMRTIILIILAVSLVVINLSIENLFVRPFLSTSSRRLIGKIFAKVLGRSALYVLGFISLPCDVPFTIKSPLILGQRDVGPGEIIMTNWSSYVELIYLTYLYDPIFLVPVPDKESNEVKGFTQESMIKLIISCGNSPTVFDDPSRKNVKSLSHWIKGSKDLFKRPIVILPEATTSNNRALLKFPNLNPTSIGQIDEDLIVFFLIFRHEQPSRLRNSITIPIPSKPLNLPHVLTSNLFPITLFPPILLLIQSILSPSTSSTSSSELVSFNSRSFNVRYPKNNNFPMSIKAEDLFETGAKVMTSVGKLKQTNTIGCVHKEGFLSYLKSRRKY</sequence>
<dbReference type="GO" id="GO:0016746">
    <property type="term" value="F:acyltransferase activity"/>
    <property type="evidence" value="ECO:0007669"/>
    <property type="project" value="UniProtKB-KW"/>
</dbReference>